<keyword evidence="3" id="KW-0813">Transport</keyword>
<evidence type="ECO:0000256" key="3">
    <source>
        <dbReference type="ARBA" id="ARBA00022448"/>
    </source>
</evidence>
<dbReference type="InterPro" id="IPR006260">
    <property type="entry name" value="TonB/TolA_C"/>
</dbReference>
<dbReference type="GO" id="GO:0005886">
    <property type="term" value="C:plasma membrane"/>
    <property type="evidence" value="ECO:0007669"/>
    <property type="project" value="UniProtKB-SubCell"/>
</dbReference>
<sequence length="264" mass="28446">MRLVSLFCSIALHAVLLVAGMSASMGSSLHVDLGKRVYTVDLVTLPAPAPAVASRKTAPVRKKTASKPSKSKAVPALPSKSRPKPKAKPVKKISPKKTQAPQRVARKKPAPPKKTESSRQIIAQALKGVQGEVSQKTRKEQQDLARELAGLRKSVDQDNRATGGKGTTSQESGLVQVYGRIAETAIKEHWRFPRVGGSNLAARIEVRIDPGGKVLGTRVLVSSGRTDFDGSALRAIHEAEPLPEPPSRDIKRLIITFNLSELQE</sequence>
<dbReference type="AlphaFoldDB" id="A0A194AMA5"/>
<keyword evidence="7" id="KW-0653">Protein transport</keyword>
<comment type="subcellular location">
    <subcellularLocation>
        <location evidence="1">Cell inner membrane</location>
        <topology evidence="1">Single-pass membrane protein</topology>
        <orientation evidence="1">Periplasmic side</orientation>
    </subcellularLocation>
</comment>
<protein>
    <recommendedName>
        <fullName evidence="12">TonB C-terminal domain-containing protein</fullName>
    </recommendedName>
</protein>
<feature type="chain" id="PRO_5008262468" description="TonB C-terminal domain-containing protein" evidence="11">
    <location>
        <begin position="24"/>
        <end position="264"/>
    </location>
</feature>
<evidence type="ECO:0000256" key="9">
    <source>
        <dbReference type="ARBA" id="ARBA00023136"/>
    </source>
</evidence>
<evidence type="ECO:0000256" key="5">
    <source>
        <dbReference type="ARBA" id="ARBA00022519"/>
    </source>
</evidence>
<keyword evidence="6" id="KW-0812">Transmembrane</keyword>
<evidence type="ECO:0000256" key="2">
    <source>
        <dbReference type="ARBA" id="ARBA00006555"/>
    </source>
</evidence>
<dbReference type="STRING" id="1592317.DPF_2507"/>
<name>A0A194AMA5_9BACT</name>
<dbReference type="PANTHER" id="PTHR33446">
    <property type="entry name" value="PROTEIN TONB-RELATED"/>
    <property type="match status" value="1"/>
</dbReference>
<keyword evidence="9" id="KW-0472">Membrane</keyword>
<comment type="caution">
    <text evidence="13">The sequence shown here is derived from an EMBL/GenBank/DDBJ whole genome shotgun (WGS) entry which is preliminary data.</text>
</comment>
<feature type="region of interest" description="Disordered" evidence="10">
    <location>
        <begin position="51"/>
        <end position="119"/>
    </location>
</feature>
<dbReference type="Pfam" id="PF13103">
    <property type="entry name" value="TonB_2"/>
    <property type="match status" value="1"/>
</dbReference>
<dbReference type="InterPro" id="IPR037682">
    <property type="entry name" value="TonB_C"/>
</dbReference>
<feature type="region of interest" description="Disordered" evidence="10">
    <location>
        <begin position="150"/>
        <end position="170"/>
    </location>
</feature>
<evidence type="ECO:0000256" key="10">
    <source>
        <dbReference type="SAM" id="MobiDB-lite"/>
    </source>
</evidence>
<accession>A0A194AMA5</accession>
<dbReference type="SUPFAM" id="SSF74653">
    <property type="entry name" value="TolA/TonB C-terminal domain"/>
    <property type="match status" value="1"/>
</dbReference>
<feature type="compositionally biased region" description="Basic and acidic residues" evidence="10">
    <location>
        <begin position="150"/>
        <end position="159"/>
    </location>
</feature>
<reference evidence="14" key="1">
    <citation type="submission" date="2016-06" db="EMBL/GenBank/DDBJ databases">
        <title>Draft genome sequence of Desulfoplanes formicivorans strain Pf12B.</title>
        <authorList>
            <person name="Watanabe M."/>
            <person name="Kojima H."/>
            <person name="Fukui M."/>
        </authorList>
    </citation>
    <scope>NUCLEOTIDE SEQUENCE [LARGE SCALE GENOMIC DNA]</scope>
    <source>
        <strain evidence="14">Pf12B</strain>
    </source>
</reference>
<keyword evidence="4" id="KW-1003">Cell membrane</keyword>
<dbReference type="EMBL" id="BDFE01000020">
    <property type="protein sequence ID" value="GAU09774.1"/>
    <property type="molecule type" value="Genomic_DNA"/>
</dbReference>
<comment type="similarity">
    <text evidence="2">Belongs to the TonB family.</text>
</comment>
<evidence type="ECO:0000313" key="14">
    <source>
        <dbReference type="Proteomes" id="UP000095200"/>
    </source>
</evidence>
<keyword evidence="5" id="KW-0997">Cell inner membrane</keyword>
<evidence type="ECO:0000256" key="7">
    <source>
        <dbReference type="ARBA" id="ARBA00022927"/>
    </source>
</evidence>
<gene>
    <name evidence="13" type="ORF">DPF_2507</name>
</gene>
<dbReference type="NCBIfam" id="TIGR01352">
    <property type="entry name" value="tonB_Cterm"/>
    <property type="match status" value="1"/>
</dbReference>
<dbReference type="InterPro" id="IPR051045">
    <property type="entry name" value="TonB-dependent_transducer"/>
</dbReference>
<evidence type="ECO:0000256" key="4">
    <source>
        <dbReference type="ARBA" id="ARBA00022475"/>
    </source>
</evidence>
<evidence type="ECO:0000256" key="11">
    <source>
        <dbReference type="SAM" id="SignalP"/>
    </source>
</evidence>
<dbReference type="GO" id="GO:0055085">
    <property type="term" value="P:transmembrane transport"/>
    <property type="evidence" value="ECO:0007669"/>
    <property type="project" value="InterPro"/>
</dbReference>
<evidence type="ECO:0000256" key="6">
    <source>
        <dbReference type="ARBA" id="ARBA00022692"/>
    </source>
</evidence>
<feature type="compositionally biased region" description="Low complexity" evidence="10">
    <location>
        <begin position="66"/>
        <end position="80"/>
    </location>
</feature>
<evidence type="ECO:0000256" key="8">
    <source>
        <dbReference type="ARBA" id="ARBA00022989"/>
    </source>
</evidence>
<organism evidence="13 14">
    <name type="scientific">Desulfoplanes formicivorans</name>
    <dbReference type="NCBI Taxonomy" id="1592317"/>
    <lineage>
        <taxon>Bacteria</taxon>
        <taxon>Pseudomonadati</taxon>
        <taxon>Thermodesulfobacteriota</taxon>
        <taxon>Desulfovibrionia</taxon>
        <taxon>Desulfovibrionales</taxon>
        <taxon>Desulfoplanaceae</taxon>
        <taxon>Desulfoplanes</taxon>
    </lineage>
</organism>
<dbReference type="PROSITE" id="PS52015">
    <property type="entry name" value="TONB_CTD"/>
    <property type="match status" value="1"/>
</dbReference>
<evidence type="ECO:0000313" key="13">
    <source>
        <dbReference type="EMBL" id="GAU09774.1"/>
    </source>
</evidence>
<keyword evidence="14" id="KW-1185">Reference proteome</keyword>
<feature type="signal peptide" evidence="11">
    <location>
        <begin position="1"/>
        <end position="23"/>
    </location>
</feature>
<dbReference type="Gene3D" id="3.30.1150.10">
    <property type="match status" value="1"/>
</dbReference>
<feature type="domain" description="TonB C-terminal" evidence="12">
    <location>
        <begin position="174"/>
        <end position="264"/>
    </location>
</feature>
<proteinExistence type="inferred from homology"/>
<keyword evidence="11" id="KW-0732">Signal</keyword>
<dbReference type="Proteomes" id="UP000095200">
    <property type="component" value="Unassembled WGS sequence"/>
</dbReference>
<keyword evidence="8" id="KW-1133">Transmembrane helix</keyword>
<dbReference type="GO" id="GO:0015031">
    <property type="term" value="P:protein transport"/>
    <property type="evidence" value="ECO:0007669"/>
    <property type="project" value="UniProtKB-KW"/>
</dbReference>
<evidence type="ECO:0000259" key="12">
    <source>
        <dbReference type="PROSITE" id="PS52015"/>
    </source>
</evidence>
<feature type="compositionally biased region" description="Basic residues" evidence="10">
    <location>
        <begin position="81"/>
        <end position="95"/>
    </location>
</feature>
<evidence type="ECO:0000256" key="1">
    <source>
        <dbReference type="ARBA" id="ARBA00004383"/>
    </source>
</evidence>